<dbReference type="AlphaFoldDB" id="A0A432X8B8"/>
<feature type="binding site" evidence="2">
    <location>
        <begin position="106"/>
        <end position="107"/>
    </location>
    <ligand>
        <name>S-adenosyl-L-methionine</name>
        <dbReference type="ChEBI" id="CHEBI:59789"/>
    </ligand>
</feature>
<feature type="domain" description="23S rRNA (guanine(745)-N(1))-methyltransferase N-terminal" evidence="4">
    <location>
        <begin position="11"/>
        <end position="53"/>
    </location>
</feature>
<dbReference type="GO" id="GO:0032259">
    <property type="term" value="P:methylation"/>
    <property type="evidence" value="ECO:0007669"/>
    <property type="project" value="UniProtKB-KW"/>
</dbReference>
<evidence type="ECO:0000256" key="1">
    <source>
        <dbReference type="PIRSR" id="PIRSR018249-1"/>
    </source>
</evidence>
<evidence type="ECO:0000259" key="3">
    <source>
        <dbReference type="Pfam" id="PF13649"/>
    </source>
</evidence>
<keyword evidence="1" id="KW-0862">Zinc</keyword>
<proteinExistence type="predicted"/>
<sequence>MDTLQPFHALCCPLDQQPLLANEQGWSCPQGHQFDRAKQGYVHLLPVQRKRSRDPGDSKDMVQARKRFLEAGYYQPVASTLAQLVHQHLKQAEQDQPAYLDAGCGEGYYLQQFIEHTQNQGTREAGEASCTLLGLDISKWAMQVAARRSRQVQWVVASNAALPAPANSFDVISSVFGFPMYEEFARVLKPHGLLLVIEPGPEHLHELRQIIYPELTEQEAQKEPNRGPFTVASTTPIRFQCLVQSTEHILDLLAMTPHVHRITPEAHARLSGLSELQITVDMRCQLLTLTE</sequence>
<accession>A0A432X8B8</accession>
<feature type="domain" description="Methyltransferase" evidence="3">
    <location>
        <begin position="100"/>
        <end position="192"/>
    </location>
</feature>
<keyword evidence="1" id="KW-0479">Metal-binding</keyword>
<comment type="caution">
    <text evidence="5">The sequence shown here is derived from an EMBL/GenBank/DDBJ whole genome shotgun (WGS) entry which is preliminary data.</text>
</comment>
<dbReference type="Proteomes" id="UP000286976">
    <property type="component" value="Unassembled WGS sequence"/>
</dbReference>
<keyword evidence="2" id="KW-0949">S-adenosyl-L-methionine</keyword>
<feature type="binding site" evidence="2">
    <location>
        <position position="203"/>
    </location>
    <ligand>
        <name>S-adenosyl-L-methionine</name>
        <dbReference type="ChEBI" id="CHEBI:59789"/>
    </ligand>
</feature>
<dbReference type="InterPro" id="IPR041698">
    <property type="entry name" value="Methyltransf_25"/>
</dbReference>
<dbReference type="PANTHER" id="PTHR42912">
    <property type="entry name" value="METHYLTRANSFERASE"/>
    <property type="match status" value="1"/>
</dbReference>
<keyword evidence="5" id="KW-0489">Methyltransferase</keyword>
<evidence type="ECO:0000259" key="4">
    <source>
        <dbReference type="Pfam" id="PF21302"/>
    </source>
</evidence>
<feature type="binding site" evidence="1">
    <location>
        <position position="32"/>
    </location>
    <ligand>
        <name>Zn(2+)</name>
        <dbReference type="ChEBI" id="CHEBI:29105"/>
    </ligand>
</feature>
<dbReference type="GO" id="GO:0046872">
    <property type="term" value="F:metal ion binding"/>
    <property type="evidence" value="ECO:0007669"/>
    <property type="project" value="UniProtKB-KW"/>
</dbReference>
<reference evidence="5 6" key="1">
    <citation type="journal article" date="2011" name="Front. Microbiol.">
        <title>Genomic signatures of strain selection and enhancement in Bacillus atrophaeus var. globigii, a historical biowarfare simulant.</title>
        <authorList>
            <person name="Gibbons H.S."/>
            <person name="Broomall S.M."/>
            <person name="McNew L.A."/>
            <person name="Daligault H."/>
            <person name="Chapman C."/>
            <person name="Bruce D."/>
            <person name="Karavis M."/>
            <person name="Krepps M."/>
            <person name="McGregor P.A."/>
            <person name="Hong C."/>
            <person name="Park K.H."/>
            <person name="Akmal A."/>
            <person name="Feldman A."/>
            <person name="Lin J.S."/>
            <person name="Chang W.E."/>
            <person name="Higgs B.W."/>
            <person name="Demirev P."/>
            <person name="Lindquist J."/>
            <person name="Liem A."/>
            <person name="Fochler E."/>
            <person name="Read T.D."/>
            <person name="Tapia R."/>
            <person name="Johnson S."/>
            <person name="Bishop-Lilly K.A."/>
            <person name="Detter C."/>
            <person name="Han C."/>
            <person name="Sozhamannan S."/>
            <person name="Rosenzweig C.N."/>
            <person name="Skowronski E.W."/>
        </authorList>
    </citation>
    <scope>NUCLEOTIDE SEQUENCE [LARGE SCALE GENOMIC DNA]</scope>
    <source>
        <strain evidence="5 6">AIT1</strain>
    </source>
</reference>
<keyword evidence="5" id="KW-0808">Transferase</keyword>
<dbReference type="RefSeq" id="WP_126756026.1">
    <property type="nucleotide sequence ID" value="NZ_PIPQ01000001.1"/>
</dbReference>
<dbReference type="OrthoDB" id="108476at2"/>
<name>A0A432X8B8_9GAMM</name>
<keyword evidence="6" id="KW-1185">Reference proteome</keyword>
<evidence type="ECO:0000256" key="2">
    <source>
        <dbReference type="PIRSR" id="PIRSR018249-2"/>
    </source>
</evidence>
<dbReference type="Gene3D" id="3.40.50.150">
    <property type="entry name" value="Vaccinia Virus protein VP39"/>
    <property type="match status" value="1"/>
</dbReference>
<dbReference type="InterPro" id="IPR048647">
    <property type="entry name" value="RlmA_N"/>
</dbReference>
<gene>
    <name evidence="5" type="ORF">CWE15_00060</name>
</gene>
<feature type="binding site" evidence="1">
    <location>
        <position position="28"/>
    </location>
    <ligand>
        <name>Zn(2+)</name>
        <dbReference type="ChEBI" id="CHEBI:29105"/>
    </ligand>
</feature>
<dbReference type="InterPro" id="IPR016718">
    <property type="entry name" value="rRNA_m1G-MeTrfase_A_prd"/>
</dbReference>
<dbReference type="InterPro" id="IPR029063">
    <property type="entry name" value="SAM-dependent_MTases_sf"/>
</dbReference>
<evidence type="ECO:0000313" key="5">
    <source>
        <dbReference type="EMBL" id="RUO43632.1"/>
    </source>
</evidence>
<protein>
    <submittedName>
        <fullName evidence="5">rRNA (Guanine-N1)-methyltransferase</fullName>
    </submittedName>
</protein>
<dbReference type="Pfam" id="PF13649">
    <property type="entry name" value="Methyltransf_25"/>
    <property type="match status" value="1"/>
</dbReference>
<feature type="binding site" evidence="2">
    <location>
        <position position="74"/>
    </location>
    <ligand>
        <name>S-adenosyl-L-methionine</name>
        <dbReference type="ChEBI" id="CHEBI:59789"/>
    </ligand>
</feature>
<evidence type="ECO:0000313" key="6">
    <source>
        <dbReference type="Proteomes" id="UP000286976"/>
    </source>
</evidence>
<dbReference type="SUPFAM" id="SSF53335">
    <property type="entry name" value="S-adenosyl-L-methionine-dependent methyltransferases"/>
    <property type="match status" value="1"/>
</dbReference>
<dbReference type="GO" id="GO:0008168">
    <property type="term" value="F:methyltransferase activity"/>
    <property type="evidence" value="ECO:0007669"/>
    <property type="project" value="UniProtKB-KW"/>
</dbReference>
<organism evidence="5 6">
    <name type="scientific">Aliidiomarina taiwanensis</name>
    <dbReference type="NCBI Taxonomy" id="946228"/>
    <lineage>
        <taxon>Bacteria</taxon>
        <taxon>Pseudomonadati</taxon>
        <taxon>Pseudomonadota</taxon>
        <taxon>Gammaproteobacteria</taxon>
        <taxon>Alteromonadales</taxon>
        <taxon>Idiomarinaceae</taxon>
        <taxon>Aliidiomarina</taxon>
    </lineage>
</organism>
<dbReference type="InterPro" id="IPR050508">
    <property type="entry name" value="Methyltransf_Superfamily"/>
</dbReference>
<dbReference type="Pfam" id="PF21302">
    <property type="entry name" value="Zn_ribbon_RlmA"/>
    <property type="match status" value="1"/>
</dbReference>
<dbReference type="EMBL" id="PIPQ01000001">
    <property type="protein sequence ID" value="RUO43632.1"/>
    <property type="molecule type" value="Genomic_DNA"/>
</dbReference>
<dbReference type="CDD" id="cd02440">
    <property type="entry name" value="AdoMet_MTases"/>
    <property type="match status" value="1"/>
</dbReference>
<dbReference type="PIRSF" id="PIRSF018249">
    <property type="entry name" value="MyrA_prd"/>
    <property type="match status" value="1"/>
</dbReference>
<dbReference type="PANTHER" id="PTHR42912:SF45">
    <property type="entry name" value="23S RRNA (GUANINE(745)-N(1))-METHYLTRANSFERASE"/>
    <property type="match status" value="1"/>
</dbReference>